<feature type="domain" description="FAD-binding" evidence="1">
    <location>
        <begin position="4"/>
        <end position="307"/>
    </location>
</feature>
<dbReference type="PANTHER" id="PTHR42685:SF18">
    <property type="entry name" value="DIGERANYLGERANYLGLYCEROPHOSPHOLIPID REDUCTASE"/>
    <property type="match status" value="1"/>
</dbReference>
<dbReference type="Gene3D" id="3.50.50.60">
    <property type="entry name" value="FAD/NAD(P)-binding domain"/>
    <property type="match status" value="1"/>
</dbReference>
<dbReference type="InterPro" id="IPR050407">
    <property type="entry name" value="Geranylgeranyl_reductase"/>
</dbReference>
<dbReference type="PRINTS" id="PR00420">
    <property type="entry name" value="RNGMNOXGNASE"/>
</dbReference>
<reference evidence="2 3" key="1">
    <citation type="submission" date="2016-10" db="EMBL/GenBank/DDBJ databases">
        <title>Comparative genomics between deep and shallow subseafloor isolates.</title>
        <authorList>
            <person name="Ishii S."/>
            <person name="Miller J.R."/>
            <person name="Sutton G."/>
            <person name="Suzuki S."/>
            <person name="Methe B."/>
            <person name="Inagaki F."/>
            <person name="Imachi H."/>
        </authorList>
    </citation>
    <scope>NUCLEOTIDE SEQUENCE [LARGE SCALE GENOMIC DNA]</scope>
    <source>
        <strain evidence="2 3">A8p</strain>
    </source>
</reference>
<evidence type="ECO:0000313" key="3">
    <source>
        <dbReference type="Proteomes" id="UP000232631"/>
    </source>
</evidence>
<dbReference type="InterPro" id="IPR002938">
    <property type="entry name" value="FAD-bd"/>
</dbReference>
<protein>
    <submittedName>
        <fullName evidence="2">Geranylgeranyl reductase</fullName>
    </submittedName>
</protein>
<evidence type="ECO:0000313" key="2">
    <source>
        <dbReference type="EMBL" id="AUB61303.1"/>
    </source>
</evidence>
<dbReference type="RefSeq" id="WP_100909662.1">
    <property type="nucleotide sequence ID" value="NZ_CP017768.1"/>
</dbReference>
<keyword evidence="3" id="KW-1185">Reference proteome</keyword>
<dbReference type="NCBIfam" id="TIGR02032">
    <property type="entry name" value="GG-red-SF"/>
    <property type="match status" value="1"/>
</dbReference>
<dbReference type="Proteomes" id="UP000232631">
    <property type="component" value="Chromosome"/>
</dbReference>
<dbReference type="SUPFAM" id="SSF51905">
    <property type="entry name" value="FAD/NAD(P)-binding domain"/>
    <property type="match status" value="1"/>
</dbReference>
<dbReference type="AlphaFoldDB" id="A0A2H4VT72"/>
<sequence length="392" mass="43648">MKNYDVAVVGAGPVGSTFARIMAEKGFEVAILEKKKEIGVPLQCAGLVGKRIKEVNVLPNEFIINPVHGGFLHSPEDTVLSVSKGKPEAYVLDRVKYDQFLAHLAEDSGAEILLNHGVEKIDSVNGVINLKNKEKTKISAGVVVGADGHSSIVSSTFNPLAESFQAAQYLIDVGEKWFQTNFVHLYVDSRLSPGFLWVIPLSESTARVGLFADANYQQLTIILNELLNKRSELRGATILKKYYGVIPRHDPHKQLVKDRVILLGDAASQVKPTTGGGLIMGFTSAEIASRAVSKALEVDNVEILTDYNKQYQERFKKELKVQLMVHKIFKSLNDDNLEYMFQKLKQEGAEDIISHYGDIDTQSTLVKEMFKRGIIFSILPKMLSWRISSLWK</sequence>
<dbReference type="KEGG" id="msub:BK009_11855"/>
<dbReference type="GeneID" id="35127204"/>
<gene>
    <name evidence="2" type="ORF">BK009_11855</name>
</gene>
<name>A0A2H4VT72_9EURY</name>
<dbReference type="InterPro" id="IPR011777">
    <property type="entry name" value="Geranylgeranyl_Rdtase_fam"/>
</dbReference>
<dbReference type="EMBL" id="CP017768">
    <property type="protein sequence ID" value="AUB61303.1"/>
    <property type="molecule type" value="Genomic_DNA"/>
</dbReference>
<accession>A0A2H4VT72</accession>
<dbReference type="GO" id="GO:0016628">
    <property type="term" value="F:oxidoreductase activity, acting on the CH-CH group of donors, NAD or NADP as acceptor"/>
    <property type="evidence" value="ECO:0007669"/>
    <property type="project" value="InterPro"/>
</dbReference>
<dbReference type="InterPro" id="IPR036188">
    <property type="entry name" value="FAD/NAD-bd_sf"/>
</dbReference>
<evidence type="ECO:0000259" key="1">
    <source>
        <dbReference type="Pfam" id="PF01494"/>
    </source>
</evidence>
<dbReference type="GO" id="GO:0071949">
    <property type="term" value="F:FAD binding"/>
    <property type="evidence" value="ECO:0007669"/>
    <property type="project" value="InterPro"/>
</dbReference>
<dbReference type="PANTHER" id="PTHR42685">
    <property type="entry name" value="GERANYLGERANYL DIPHOSPHATE REDUCTASE"/>
    <property type="match status" value="1"/>
</dbReference>
<organism evidence="2 3">
    <name type="scientific">Methanobacterium subterraneum</name>
    <dbReference type="NCBI Taxonomy" id="59277"/>
    <lineage>
        <taxon>Archaea</taxon>
        <taxon>Methanobacteriati</taxon>
        <taxon>Methanobacteriota</taxon>
        <taxon>Methanomada group</taxon>
        <taxon>Methanobacteria</taxon>
        <taxon>Methanobacteriales</taxon>
        <taxon>Methanobacteriaceae</taxon>
        <taxon>Methanobacterium</taxon>
    </lineage>
</organism>
<dbReference type="Pfam" id="PF01494">
    <property type="entry name" value="FAD_binding_3"/>
    <property type="match status" value="1"/>
</dbReference>
<proteinExistence type="predicted"/>